<proteinExistence type="predicted"/>
<feature type="compositionally biased region" description="Basic and acidic residues" evidence="1">
    <location>
        <begin position="65"/>
        <end position="90"/>
    </location>
</feature>
<dbReference type="AlphaFoldDB" id="A0ABD2YST2"/>
<feature type="compositionally biased region" description="Polar residues" evidence="1">
    <location>
        <begin position="52"/>
        <end position="64"/>
    </location>
</feature>
<reference evidence="2 3" key="1">
    <citation type="submission" date="2024-11" db="EMBL/GenBank/DDBJ databases">
        <title>A near-complete genome assembly of Cinchona calisaya.</title>
        <authorList>
            <person name="Lian D.C."/>
            <person name="Zhao X.W."/>
            <person name="Wei L."/>
        </authorList>
    </citation>
    <scope>NUCLEOTIDE SEQUENCE [LARGE SCALE GENOMIC DNA]</scope>
    <source>
        <tissue evidence="2">Nenye</tissue>
    </source>
</reference>
<feature type="compositionally biased region" description="Low complexity" evidence="1">
    <location>
        <begin position="93"/>
        <end position="108"/>
    </location>
</feature>
<gene>
    <name evidence="2" type="ORF">ACH5RR_029789</name>
</gene>
<evidence type="ECO:0000313" key="3">
    <source>
        <dbReference type="Proteomes" id="UP001630127"/>
    </source>
</evidence>
<sequence length="108" mass="12641">MTIKEPPTTNIKNFLPSMSCLMNMLGKKNKKRNEQRRAKKTETSEQKRGQMTADQTSKQIGQSSQEHDQQKRISERKRELQTRHTQRWEDNESSSGYPYTSGYGYPDV</sequence>
<comment type="caution">
    <text evidence="2">The sequence shown here is derived from an EMBL/GenBank/DDBJ whole genome shotgun (WGS) entry which is preliminary data.</text>
</comment>
<dbReference type="Proteomes" id="UP001630127">
    <property type="component" value="Unassembled WGS sequence"/>
</dbReference>
<feature type="region of interest" description="Disordered" evidence="1">
    <location>
        <begin position="1"/>
        <end position="108"/>
    </location>
</feature>
<accession>A0ABD2YST2</accession>
<keyword evidence="3" id="KW-1185">Reference proteome</keyword>
<dbReference type="EMBL" id="JBJUIK010000012">
    <property type="protein sequence ID" value="KAL3510388.1"/>
    <property type="molecule type" value="Genomic_DNA"/>
</dbReference>
<feature type="compositionally biased region" description="Basic residues" evidence="1">
    <location>
        <begin position="27"/>
        <end position="39"/>
    </location>
</feature>
<protein>
    <submittedName>
        <fullName evidence="2">Uncharacterized protein</fullName>
    </submittedName>
</protein>
<evidence type="ECO:0000256" key="1">
    <source>
        <dbReference type="SAM" id="MobiDB-lite"/>
    </source>
</evidence>
<name>A0ABD2YST2_9GENT</name>
<organism evidence="2 3">
    <name type="scientific">Cinchona calisaya</name>
    <dbReference type="NCBI Taxonomy" id="153742"/>
    <lineage>
        <taxon>Eukaryota</taxon>
        <taxon>Viridiplantae</taxon>
        <taxon>Streptophyta</taxon>
        <taxon>Embryophyta</taxon>
        <taxon>Tracheophyta</taxon>
        <taxon>Spermatophyta</taxon>
        <taxon>Magnoliopsida</taxon>
        <taxon>eudicotyledons</taxon>
        <taxon>Gunneridae</taxon>
        <taxon>Pentapetalae</taxon>
        <taxon>asterids</taxon>
        <taxon>lamiids</taxon>
        <taxon>Gentianales</taxon>
        <taxon>Rubiaceae</taxon>
        <taxon>Cinchonoideae</taxon>
        <taxon>Cinchoneae</taxon>
        <taxon>Cinchona</taxon>
    </lineage>
</organism>
<evidence type="ECO:0000313" key="2">
    <source>
        <dbReference type="EMBL" id="KAL3510388.1"/>
    </source>
</evidence>